<name>A0A2R3QA09_9BURK</name>
<keyword evidence="1" id="KW-0812">Transmembrane</keyword>
<dbReference type="InterPro" id="IPR009936">
    <property type="entry name" value="DUF1468"/>
</dbReference>
<evidence type="ECO:0000259" key="2">
    <source>
        <dbReference type="Pfam" id="PF07331"/>
    </source>
</evidence>
<dbReference type="EMBL" id="CP027667">
    <property type="protein sequence ID" value="AVO48618.1"/>
    <property type="molecule type" value="Genomic_DNA"/>
</dbReference>
<dbReference type="AlphaFoldDB" id="A0A2R3QA09"/>
<keyword evidence="4" id="KW-1185">Reference proteome</keyword>
<keyword evidence="1" id="KW-1133">Transmembrane helix</keyword>
<dbReference type="Proteomes" id="UP000237925">
    <property type="component" value="Chromosome"/>
</dbReference>
<accession>A0A2R3QA09</accession>
<reference evidence="3 4" key="1">
    <citation type="submission" date="2018-03" db="EMBL/GenBank/DDBJ databases">
        <title>Genome sequencing of Melaminivora sp.</title>
        <authorList>
            <person name="Kim S.-J."/>
            <person name="Heo J."/>
            <person name="Ahn J.-H."/>
            <person name="Kwon S.-W."/>
        </authorList>
    </citation>
    <scope>NUCLEOTIDE SEQUENCE [LARGE SCALE GENOMIC DNA]</scope>
    <source>
        <strain evidence="3 4">SC2-9</strain>
    </source>
</reference>
<dbReference type="KEGG" id="mela:C6568_04540"/>
<proteinExistence type="predicted"/>
<feature type="transmembrane region" description="Helical" evidence="1">
    <location>
        <begin position="124"/>
        <end position="157"/>
    </location>
</feature>
<dbReference type="Pfam" id="PF07331">
    <property type="entry name" value="TctB"/>
    <property type="match status" value="1"/>
</dbReference>
<organism evidence="3 4">
    <name type="scientific">Melaminivora suipulveris</name>
    <dbReference type="NCBI Taxonomy" id="2109913"/>
    <lineage>
        <taxon>Bacteria</taxon>
        <taxon>Pseudomonadati</taxon>
        <taxon>Pseudomonadota</taxon>
        <taxon>Betaproteobacteria</taxon>
        <taxon>Burkholderiales</taxon>
        <taxon>Comamonadaceae</taxon>
        <taxon>Melaminivora</taxon>
    </lineage>
</organism>
<feature type="transmembrane region" description="Helical" evidence="1">
    <location>
        <begin position="52"/>
        <end position="72"/>
    </location>
</feature>
<sequence length="196" mass="20925">MFWQCRARAFLPTMTRGFFLQGRAGVCCRHGAVFLLSFPRYAMHFKTNRRELLSAALMLTIGAAAAWGGTHYEVGTLARMGPGFFPVALGATLMLLALLMVFTPVTAEDEAAAGGAREPANTRAWICVTAGVIAFIVLGSLGGLVPGTFALVLLSAFGDQRNTASACVLLAAGVTLLAVVLFRLLLQIQIPLFTWM</sequence>
<feature type="domain" description="DUF1468" evidence="2">
    <location>
        <begin position="54"/>
        <end position="191"/>
    </location>
</feature>
<feature type="transmembrane region" description="Helical" evidence="1">
    <location>
        <begin position="163"/>
        <end position="186"/>
    </location>
</feature>
<evidence type="ECO:0000313" key="3">
    <source>
        <dbReference type="EMBL" id="AVO48618.1"/>
    </source>
</evidence>
<keyword evidence="1" id="KW-0472">Membrane</keyword>
<evidence type="ECO:0000256" key="1">
    <source>
        <dbReference type="SAM" id="Phobius"/>
    </source>
</evidence>
<feature type="transmembrane region" description="Helical" evidence="1">
    <location>
        <begin position="84"/>
        <end position="103"/>
    </location>
</feature>
<gene>
    <name evidence="3" type="ORF">C6568_04540</name>
</gene>
<protein>
    <submittedName>
        <fullName evidence="3">Tripartite tricarboxylate transporter TctB</fullName>
    </submittedName>
</protein>
<evidence type="ECO:0000313" key="4">
    <source>
        <dbReference type="Proteomes" id="UP000237925"/>
    </source>
</evidence>